<gene>
    <name evidence="1" type="ORF">A9D14_09895</name>
</gene>
<dbReference type="STRING" id="450378.GCA_001661675_01995"/>
<dbReference type="AlphaFoldDB" id="A0A1Z1FCJ0"/>
<keyword evidence="2" id="KW-1185">Reference proteome</keyword>
<accession>A0A1Z1FCJ0</accession>
<name>A0A1Z1FCJ0_9SPHN</name>
<sequence>MAEQQTAFYHQDQFVAGAAVLDAGEAAARGDRSTFVTPTLKIAAKPIRTRLMTKDTNAAS</sequence>
<proteinExistence type="predicted"/>
<dbReference type="Proteomes" id="UP000195807">
    <property type="component" value="Chromosome"/>
</dbReference>
<organism evidence="1 2">
    <name type="scientific">Croceicoccus marinus</name>
    <dbReference type="NCBI Taxonomy" id="450378"/>
    <lineage>
        <taxon>Bacteria</taxon>
        <taxon>Pseudomonadati</taxon>
        <taxon>Pseudomonadota</taxon>
        <taxon>Alphaproteobacteria</taxon>
        <taxon>Sphingomonadales</taxon>
        <taxon>Erythrobacteraceae</taxon>
        <taxon>Croceicoccus</taxon>
    </lineage>
</organism>
<reference evidence="1 2" key="1">
    <citation type="submission" date="2017-01" db="EMBL/GenBank/DDBJ databases">
        <title>Complete genome sequence of esterase-producing bacterium Croceicoccus marinus E4A9.</title>
        <authorList>
            <person name="Wu Y.-H."/>
            <person name="Cheng H."/>
            <person name="Xu L."/>
            <person name="Huo Y.-Y."/>
            <person name="Wang C.-S."/>
            <person name="Xu X.-W."/>
        </authorList>
    </citation>
    <scope>NUCLEOTIDE SEQUENCE [LARGE SCALE GENOMIC DNA]</scope>
    <source>
        <strain evidence="1 2">E4A9</strain>
    </source>
</reference>
<dbReference type="EMBL" id="CP019602">
    <property type="protein sequence ID" value="ARU16433.1"/>
    <property type="molecule type" value="Genomic_DNA"/>
</dbReference>
<evidence type="ECO:0000313" key="1">
    <source>
        <dbReference type="EMBL" id="ARU16433.1"/>
    </source>
</evidence>
<dbReference type="KEGG" id="cman:A9D14_09895"/>
<evidence type="ECO:0000313" key="2">
    <source>
        <dbReference type="Proteomes" id="UP000195807"/>
    </source>
</evidence>
<protein>
    <submittedName>
        <fullName evidence="1">Uncharacterized protein</fullName>
    </submittedName>
</protein>